<organism evidence="10 11">
    <name type="scientific">Ceratitis capitata</name>
    <name type="common">Mediterranean fruit fly</name>
    <name type="synonym">Tephritis capitata</name>
    <dbReference type="NCBI Taxonomy" id="7213"/>
    <lineage>
        <taxon>Eukaryota</taxon>
        <taxon>Metazoa</taxon>
        <taxon>Ecdysozoa</taxon>
        <taxon>Arthropoda</taxon>
        <taxon>Hexapoda</taxon>
        <taxon>Insecta</taxon>
        <taxon>Pterygota</taxon>
        <taxon>Neoptera</taxon>
        <taxon>Endopterygota</taxon>
        <taxon>Diptera</taxon>
        <taxon>Brachycera</taxon>
        <taxon>Muscomorpha</taxon>
        <taxon>Tephritoidea</taxon>
        <taxon>Tephritidae</taxon>
        <taxon>Ceratitis</taxon>
        <taxon>Ceratitis</taxon>
    </lineage>
</organism>
<feature type="chain" id="PRO_5032351475" evidence="8">
    <location>
        <begin position="23"/>
        <end position="268"/>
    </location>
</feature>
<feature type="domain" description="Invertebrate defensins family profile" evidence="9">
    <location>
        <begin position="231"/>
        <end position="268"/>
    </location>
</feature>
<dbReference type="SUPFAM" id="SSF57095">
    <property type="entry name" value="Scorpion toxin-like"/>
    <property type="match status" value="3"/>
</dbReference>
<dbReference type="PANTHER" id="PTHR13645">
    <property type="entry name" value="DEFENSIN"/>
    <property type="match status" value="1"/>
</dbReference>
<keyword evidence="5" id="KW-0211">Defensin</keyword>
<keyword evidence="8" id="KW-0732">Signal</keyword>
<dbReference type="InterPro" id="IPR036574">
    <property type="entry name" value="Scorpion_toxin-like_sf"/>
</dbReference>
<feature type="signal peptide" evidence="8">
    <location>
        <begin position="1"/>
        <end position="22"/>
    </location>
</feature>
<dbReference type="Gene3D" id="3.30.30.10">
    <property type="entry name" value="Knottin, scorpion toxin-like"/>
    <property type="match status" value="3"/>
</dbReference>
<dbReference type="GO" id="GO:0045087">
    <property type="term" value="P:innate immune response"/>
    <property type="evidence" value="ECO:0007669"/>
    <property type="project" value="UniProtKB-KW"/>
</dbReference>
<comment type="subcellular location">
    <subcellularLocation>
        <location evidence="1">Secreted</location>
    </subcellularLocation>
</comment>
<dbReference type="SMART" id="SM00505">
    <property type="entry name" value="Knot1"/>
    <property type="match status" value="3"/>
</dbReference>
<protein>
    <submittedName>
        <fullName evidence="10">(Mediterranean fruit fly) hypothetical protein</fullName>
    </submittedName>
</protein>
<keyword evidence="5" id="KW-0929">Antimicrobial</keyword>
<dbReference type="GO" id="GO:0005615">
    <property type="term" value="C:extracellular space"/>
    <property type="evidence" value="ECO:0007669"/>
    <property type="project" value="TreeGrafter"/>
</dbReference>
<dbReference type="EMBL" id="CAJHJT010000056">
    <property type="protein sequence ID" value="CAD7015286.1"/>
    <property type="molecule type" value="Genomic_DNA"/>
</dbReference>
<feature type="domain" description="Invertebrate defensins family profile" evidence="9">
    <location>
        <begin position="55"/>
        <end position="95"/>
    </location>
</feature>
<accession>A0A811VIK6</accession>
<sequence length="268" mass="28231">MKAIALFAGLICALCLFHAAKAAPADAATLQVEEEGAQLATLDAAPVAELSRHKRATCDLLSGTGVNHSACAANCLLRGKRGGYCNGQAAAPAETAALEVQHKELESAAAGVEAAPELNRQKRATCDLLSGFGVNHSACALHCVLLGKRGGYCDGRGPKRKSLRIIHKCRNFHKYKMKVEIVILFAGLICALCLFHTLNAAPADAAALESEGDKLAILGQERTVELSRQKRATCDILGGLKHSACAAHCLLRGNRGGYCDGSICRCRN</sequence>
<keyword evidence="7" id="KW-1015">Disulfide bond</keyword>
<dbReference type="CDD" id="cd21806">
    <property type="entry name" value="DEFL_defensin-like"/>
    <property type="match status" value="3"/>
</dbReference>
<comment type="caution">
    <text evidence="10">The sequence shown here is derived from an EMBL/GenBank/DDBJ whole genome shotgun (WGS) entry which is preliminary data.</text>
</comment>
<dbReference type="OrthoDB" id="10038290at2759"/>
<evidence type="ECO:0000256" key="2">
    <source>
        <dbReference type="ARBA" id="ARBA00022525"/>
    </source>
</evidence>
<dbReference type="PROSITE" id="PS51378">
    <property type="entry name" value="INVERT_DEFENSINS"/>
    <property type="match status" value="3"/>
</dbReference>
<evidence type="ECO:0000313" key="11">
    <source>
        <dbReference type="Proteomes" id="UP000606786"/>
    </source>
</evidence>
<keyword evidence="4" id="KW-0391">Immunity</keyword>
<dbReference type="InterPro" id="IPR003614">
    <property type="entry name" value="Knottins"/>
</dbReference>
<evidence type="ECO:0000256" key="7">
    <source>
        <dbReference type="ARBA" id="ARBA00023157"/>
    </source>
</evidence>
<dbReference type="PANTHER" id="PTHR13645:SF0">
    <property type="entry name" value="DEFENSIN"/>
    <property type="match status" value="1"/>
</dbReference>
<evidence type="ECO:0000256" key="6">
    <source>
        <dbReference type="ARBA" id="ARBA00023022"/>
    </source>
</evidence>
<dbReference type="Proteomes" id="UP000606786">
    <property type="component" value="Unassembled WGS sequence"/>
</dbReference>
<evidence type="ECO:0000259" key="9">
    <source>
        <dbReference type="PROSITE" id="PS51378"/>
    </source>
</evidence>
<gene>
    <name evidence="10" type="ORF">CCAP1982_LOCUS23233</name>
</gene>
<keyword evidence="3" id="KW-0399">Innate immunity</keyword>
<feature type="domain" description="Invertebrate defensins family profile" evidence="9">
    <location>
        <begin position="123"/>
        <end position="171"/>
    </location>
</feature>
<keyword evidence="2" id="KW-0964">Secreted</keyword>
<keyword evidence="11" id="KW-1185">Reference proteome</keyword>
<name>A0A811VIK6_CERCA</name>
<keyword evidence="6" id="KW-0044">Antibiotic</keyword>
<dbReference type="InterPro" id="IPR001542">
    <property type="entry name" value="Defensin_invertebrate/fungal"/>
</dbReference>
<dbReference type="GO" id="GO:0050830">
    <property type="term" value="P:defense response to Gram-positive bacterium"/>
    <property type="evidence" value="ECO:0007669"/>
    <property type="project" value="UniProtKB-ARBA"/>
</dbReference>
<dbReference type="AlphaFoldDB" id="A0A811VIK6"/>
<dbReference type="Pfam" id="PF01097">
    <property type="entry name" value="Defensin_2"/>
    <property type="match status" value="3"/>
</dbReference>
<evidence type="ECO:0000256" key="4">
    <source>
        <dbReference type="ARBA" id="ARBA00022859"/>
    </source>
</evidence>
<evidence type="ECO:0000256" key="3">
    <source>
        <dbReference type="ARBA" id="ARBA00022588"/>
    </source>
</evidence>
<reference evidence="10" key="1">
    <citation type="submission" date="2020-11" db="EMBL/GenBank/DDBJ databases">
        <authorList>
            <person name="Whitehead M."/>
        </authorList>
    </citation>
    <scope>NUCLEOTIDE SEQUENCE</scope>
    <source>
        <strain evidence="10">EGII</strain>
    </source>
</reference>
<evidence type="ECO:0000313" key="10">
    <source>
        <dbReference type="EMBL" id="CAD7015286.1"/>
    </source>
</evidence>
<proteinExistence type="predicted"/>
<evidence type="ECO:0000256" key="5">
    <source>
        <dbReference type="ARBA" id="ARBA00022940"/>
    </source>
</evidence>
<evidence type="ECO:0000256" key="8">
    <source>
        <dbReference type="SAM" id="SignalP"/>
    </source>
</evidence>
<dbReference type="GO" id="GO:0006959">
    <property type="term" value="P:humoral immune response"/>
    <property type="evidence" value="ECO:0007669"/>
    <property type="project" value="TreeGrafter"/>
</dbReference>
<evidence type="ECO:0000256" key="1">
    <source>
        <dbReference type="ARBA" id="ARBA00004613"/>
    </source>
</evidence>